<evidence type="ECO:0000256" key="7">
    <source>
        <dbReference type="ARBA" id="ARBA00022679"/>
    </source>
</evidence>
<evidence type="ECO:0000313" key="13">
    <source>
        <dbReference type="EMBL" id="CCK72271.1"/>
    </source>
</evidence>
<dbReference type="GeneID" id="34528026"/>
<protein>
    <recommendedName>
        <fullName evidence="10">Phosphatidylinositol N-acetylglucosaminyltransferase GPI3 subunit</fullName>
        <ecNumber evidence="4">2.4.1.198</ecNumber>
    </recommendedName>
    <alternativeName>
        <fullName evidence="9">GlcNAc-PI synthesis protein</fullName>
    </alternativeName>
</protein>
<dbReference type="eggNOG" id="KOG1111">
    <property type="taxonomic scope" value="Eukaryota"/>
</dbReference>
<keyword evidence="8" id="KW-0256">Endoplasmic reticulum</keyword>
<dbReference type="GO" id="GO:0000506">
    <property type="term" value="C:glycosylphosphatidylinositol-N-acetylglucosaminyltransferase (GPI-GnT) complex"/>
    <property type="evidence" value="ECO:0007669"/>
    <property type="project" value="TreeGrafter"/>
</dbReference>
<comment type="function">
    <text evidence="1">Catalytic subunit in the complex catalyzing the transfer of N-acetylglucosamine from UDP-N-acetylglucosamine to phosphatidylinositol, the first step of GPI biosynthesis.</text>
</comment>
<dbReference type="Pfam" id="PF08288">
    <property type="entry name" value="PIGA"/>
    <property type="match status" value="1"/>
</dbReference>
<dbReference type="OMA" id="SHFWMSG"/>
<dbReference type="EC" id="2.4.1.198" evidence="4"/>
<dbReference type="KEGG" id="kng:KNAG_0J01900"/>
<evidence type="ECO:0000259" key="12">
    <source>
        <dbReference type="Pfam" id="PF08288"/>
    </source>
</evidence>
<dbReference type="GO" id="GO:0017176">
    <property type="term" value="F:phosphatidylinositol N-acetylglucosaminyltransferase activity"/>
    <property type="evidence" value="ECO:0007669"/>
    <property type="project" value="UniProtKB-EC"/>
</dbReference>
<feature type="domain" description="Glycosyl transferase family 1" evidence="11">
    <location>
        <begin position="216"/>
        <end position="341"/>
    </location>
</feature>
<reference evidence="14" key="2">
    <citation type="submission" date="2012-08" db="EMBL/GenBank/DDBJ databases">
        <title>Genome sequence of Kazachstania naganishii.</title>
        <authorList>
            <person name="Gordon J.L."/>
            <person name="Armisen D."/>
            <person name="Proux-Wera E."/>
            <person name="OhEigeartaigh S.S."/>
            <person name="Byrne K.P."/>
            <person name="Wolfe K.H."/>
        </authorList>
    </citation>
    <scope>NUCLEOTIDE SEQUENCE [LARGE SCALE GENOMIC DNA]</scope>
    <source>
        <strain evidence="14">ATCC MYA-139 / BCRC 22969 / CBS 8797 / CCRC 22969 / KCTC 17520 / NBRC 10181 / NCYC 3082</strain>
    </source>
</reference>
<dbReference type="RefSeq" id="XP_022466516.1">
    <property type="nucleotide sequence ID" value="XM_022610195.1"/>
</dbReference>
<evidence type="ECO:0000256" key="4">
    <source>
        <dbReference type="ARBA" id="ARBA00012420"/>
    </source>
</evidence>
<dbReference type="PANTHER" id="PTHR45871">
    <property type="entry name" value="N-ACETYLGLUCOSAMINYL-PHOSPHATIDYLINOSITOL BIOSYNTHETIC PROTEIN"/>
    <property type="match status" value="1"/>
</dbReference>
<name>J7SAL2_HUIN7</name>
<evidence type="ECO:0000256" key="6">
    <source>
        <dbReference type="ARBA" id="ARBA00022676"/>
    </source>
</evidence>
<evidence type="ECO:0000256" key="1">
    <source>
        <dbReference type="ARBA" id="ARBA00003265"/>
    </source>
</evidence>
<evidence type="ECO:0000256" key="2">
    <source>
        <dbReference type="ARBA" id="ARBA00004586"/>
    </source>
</evidence>
<evidence type="ECO:0000256" key="8">
    <source>
        <dbReference type="ARBA" id="ARBA00022824"/>
    </source>
</evidence>
<dbReference type="InterPro" id="IPR001296">
    <property type="entry name" value="Glyco_trans_1"/>
</dbReference>
<keyword evidence="6" id="KW-0328">Glycosyltransferase</keyword>
<keyword evidence="5" id="KW-0337">GPI-anchor biosynthesis</keyword>
<dbReference type="GO" id="GO:0006506">
    <property type="term" value="P:GPI anchor biosynthetic process"/>
    <property type="evidence" value="ECO:0007669"/>
    <property type="project" value="UniProtKB-KW"/>
</dbReference>
<dbReference type="PANTHER" id="PTHR45871:SF1">
    <property type="entry name" value="PHOSPHATIDYLINOSITOL N-ACETYLGLUCOSAMINYLTRANSFERASE SUBUNIT A"/>
    <property type="match status" value="1"/>
</dbReference>
<dbReference type="SUPFAM" id="SSF53756">
    <property type="entry name" value="UDP-Glycosyltransferase/glycogen phosphorylase"/>
    <property type="match status" value="1"/>
</dbReference>
<keyword evidence="7" id="KW-0808">Transferase</keyword>
<proteinExistence type="predicted"/>
<comment type="subcellular location">
    <subcellularLocation>
        <location evidence="2">Endoplasmic reticulum membrane</location>
    </subcellularLocation>
</comment>
<evidence type="ECO:0000259" key="11">
    <source>
        <dbReference type="Pfam" id="PF00534"/>
    </source>
</evidence>
<accession>J7SAL2</accession>
<dbReference type="OrthoDB" id="734129at2759"/>
<dbReference type="AlphaFoldDB" id="J7SAL2"/>
<dbReference type="InterPro" id="IPR013234">
    <property type="entry name" value="PIGA_GPI_anchor_biosynthesis"/>
</dbReference>
<evidence type="ECO:0000256" key="10">
    <source>
        <dbReference type="ARBA" id="ARBA00068617"/>
    </source>
</evidence>
<comment type="pathway">
    <text evidence="3">Glycolipid biosynthesis; glycosylphosphatidylinositol-anchor biosynthesis.</text>
</comment>
<feature type="domain" description="PIGA GPI anchor biosynthesis" evidence="12">
    <location>
        <begin position="63"/>
        <end position="151"/>
    </location>
</feature>
<dbReference type="HOGENOM" id="CLU_009583_19_0_1"/>
<reference evidence="13 14" key="1">
    <citation type="journal article" date="2011" name="Proc. Natl. Acad. Sci. U.S.A.">
        <title>Evolutionary erosion of yeast sex chromosomes by mating-type switching accidents.</title>
        <authorList>
            <person name="Gordon J.L."/>
            <person name="Armisen D."/>
            <person name="Proux-Wera E."/>
            <person name="Oheigeartaigh S.S."/>
            <person name="Byrne K.P."/>
            <person name="Wolfe K.H."/>
        </authorList>
    </citation>
    <scope>NUCLEOTIDE SEQUENCE [LARGE SCALE GENOMIC DNA]</scope>
    <source>
        <strain evidence="14">ATCC MYA-139 / BCRC 22969 / CBS 8797 / CCRC 22969 / KCTC 17520 / NBRC 10181 / NCYC 3082</strain>
    </source>
</reference>
<dbReference type="Proteomes" id="UP000006310">
    <property type="component" value="Chromosome 10"/>
</dbReference>
<gene>
    <name evidence="13" type="primary">KNAG0J01900</name>
    <name evidence="13" type="ordered locus">KNAG_0J01900</name>
</gene>
<evidence type="ECO:0000256" key="3">
    <source>
        <dbReference type="ARBA" id="ARBA00004687"/>
    </source>
</evidence>
<sequence>MSETADGGVPEIQVVGSNTGRRSYNIAMICDFFFPQLGGVEFHVFHLAQNLIELGHNVVIITHSYKDRVGVRYLTNGLKVYYCPLFVLYRETTFPSVFSMVPIIRHILIREQIDIVHSHGSASAMAQESITHANALGMKTVFTDHSLYGFSVLGSILLNKLLLFTLGNVDGVICVSNICKENMMVRCDMDPEKLYVIPNAVINRDFKPSDSDIIARRNKERITIVLISRLFPNKGADLLCRIIPTICDQHPDVDFLLAGDGPKFVELQQTVESCRLQDRVKMLGAVPHEKIRDVLCQGDIYLHASLTEAFGTVLVEAASCGLLIVTTKVGGIPEVLPEHMTVYAEETSVSCITEATNKGISLFRSGAIDTSTFHDEVAEMYDWMDVAERTTHVYDKIFDEASPDDKDWFKMMKNVYYRDDGIWARHLFVLCAIVEYLIMNVLEFLQPAAKIEKPPKWPRKIVKKAVRQRGSQLPP</sequence>
<dbReference type="EMBL" id="HE978323">
    <property type="protein sequence ID" value="CCK72271.1"/>
    <property type="molecule type" value="Genomic_DNA"/>
</dbReference>
<evidence type="ECO:0000256" key="5">
    <source>
        <dbReference type="ARBA" id="ARBA00022502"/>
    </source>
</evidence>
<evidence type="ECO:0000313" key="14">
    <source>
        <dbReference type="Proteomes" id="UP000006310"/>
    </source>
</evidence>
<dbReference type="STRING" id="1071383.J7SAL2"/>
<keyword evidence="14" id="KW-1185">Reference proteome</keyword>
<dbReference type="Pfam" id="PF00534">
    <property type="entry name" value="Glycos_transf_1"/>
    <property type="match status" value="1"/>
</dbReference>
<organism evidence="13 14">
    <name type="scientific">Huiozyma naganishii (strain ATCC MYA-139 / BCRC 22969 / CBS 8797 / KCTC 17520 / NBRC 10181 / NCYC 3082 / Yp74L-3)</name>
    <name type="common">Yeast</name>
    <name type="synonym">Kazachstania naganishii</name>
    <dbReference type="NCBI Taxonomy" id="1071383"/>
    <lineage>
        <taxon>Eukaryota</taxon>
        <taxon>Fungi</taxon>
        <taxon>Dikarya</taxon>
        <taxon>Ascomycota</taxon>
        <taxon>Saccharomycotina</taxon>
        <taxon>Saccharomycetes</taxon>
        <taxon>Saccharomycetales</taxon>
        <taxon>Saccharomycetaceae</taxon>
        <taxon>Huiozyma</taxon>
    </lineage>
</organism>
<evidence type="ECO:0000256" key="9">
    <source>
        <dbReference type="ARBA" id="ARBA00032160"/>
    </source>
</evidence>
<dbReference type="Gene3D" id="3.40.50.2000">
    <property type="entry name" value="Glycogen Phosphorylase B"/>
    <property type="match status" value="2"/>
</dbReference>
<dbReference type="FunFam" id="3.40.50.2000:FF:000026">
    <property type="entry name" value="Phosphatidylinositol N-acetylglucosaminyltransferase subunit A"/>
    <property type="match status" value="1"/>
</dbReference>